<dbReference type="Pfam" id="PF13781">
    <property type="entry name" value="DoxX_3"/>
    <property type="match status" value="1"/>
</dbReference>
<name>A0A0G3BKF8_9BURK</name>
<evidence type="ECO:0000313" key="3">
    <source>
        <dbReference type="EMBL" id="AKJ27846.1"/>
    </source>
</evidence>
<feature type="transmembrane region" description="Helical" evidence="1">
    <location>
        <begin position="400"/>
        <end position="421"/>
    </location>
</feature>
<evidence type="ECO:0000259" key="2">
    <source>
        <dbReference type="Pfam" id="PF01370"/>
    </source>
</evidence>
<dbReference type="GO" id="GO:0044877">
    <property type="term" value="F:protein-containing complex binding"/>
    <property type="evidence" value="ECO:0007669"/>
    <property type="project" value="TreeGrafter"/>
</dbReference>
<reference evidence="3 4" key="1">
    <citation type="submission" date="2015-05" db="EMBL/GenBank/DDBJ databases">
        <authorList>
            <person name="Tang B."/>
            <person name="Yu Y."/>
        </authorList>
    </citation>
    <scope>NUCLEOTIDE SEQUENCE [LARGE SCALE GENOMIC DNA]</scope>
    <source>
        <strain evidence="3 4">DSM 7029</strain>
    </source>
</reference>
<dbReference type="SUPFAM" id="SSF51735">
    <property type="entry name" value="NAD(P)-binding Rossmann-fold domains"/>
    <property type="match status" value="1"/>
</dbReference>
<keyword evidence="4" id="KW-1185">Reference proteome</keyword>
<dbReference type="STRING" id="413882.AAW51_1155"/>
<proteinExistence type="predicted"/>
<dbReference type="PANTHER" id="PTHR12126:SF11">
    <property type="entry name" value="NADH DEHYDROGENASE [UBIQUINONE] 1 ALPHA SUBCOMPLEX SUBUNIT 9, MITOCHONDRIAL"/>
    <property type="match status" value="1"/>
</dbReference>
<accession>A0A0G3BKF8</accession>
<keyword evidence="1" id="KW-1133">Transmembrane helix</keyword>
<organism evidence="3 4">
    <name type="scientific">Caldimonas brevitalea</name>
    <dbReference type="NCBI Taxonomy" id="413882"/>
    <lineage>
        <taxon>Bacteria</taxon>
        <taxon>Pseudomonadati</taxon>
        <taxon>Pseudomonadota</taxon>
        <taxon>Betaproteobacteria</taxon>
        <taxon>Burkholderiales</taxon>
        <taxon>Sphaerotilaceae</taxon>
        <taxon>Caldimonas</taxon>
    </lineage>
</organism>
<feature type="transmembrane region" description="Helical" evidence="1">
    <location>
        <begin position="314"/>
        <end position="332"/>
    </location>
</feature>
<dbReference type="PANTHER" id="PTHR12126">
    <property type="entry name" value="NADH-UBIQUINONE OXIDOREDUCTASE 39 KDA SUBUNIT-RELATED"/>
    <property type="match status" value="1"/>
</dbReference>
<dbReference type="EMBL" id="CP011371">
    <property type="protein sequence ID" value="AKJ27846.1"/>
    <property type="molecule type" value="Genomic_DNA"/>
</dbReference>
<feature type="transmembrane region" description="Helical" evidence="1">
    <location>
        <begin position="352"/>
        <end position="371"/>
    </location>
</feature>
<dbReference type="Pfam" id="PF01370">
    <property type="entry name" value="Epimerase"/>
    <property type="match status" value="1"/>
</dbReference>
<dbReference type="InterPro" id="IPR001509">
    <property type="entry name" value="Epimerase_deHydtase"/>
</dbReference>
<dbReference type="PATRIC" id="fig|413882.6.peg.1217"/>
<feature type="domain" description="NAD-dependent epimerase/dehydratase" evidence="2">
    <location>
        <begin position="3"/>
        <end position="202"/>
    </location>
</feature>
<dbReference type="AlphaFoldDB" id="A0A0G3BKF8"/>
<feature type="transmembrane region" description="Helical" evidence="1">
    <location>
        <begin position="376"/>
        <end position="394"/>
    </location>
</feature>
<dbReference type="InterPro" id="IPR051207">
    <property type="entry name" value="ComplexI_NDUFA9_subunit"/>
</dbReference>
<dbReference type="Proteomes" id="UP000035352">
    <property type="component" value="Chromosome"/>
</dbReference>
<evidence type="ECO:0000313" key="4">
    <source>
        <dbReference type="Proteomes" id="UP000035352"/>
    </source>
</evidence>
<dbReference type="KEGG" id="pbh:AAW51_1155"/>
<gene>
    <name evidence="3" type="ORF">AAW51_1155</name>
</gene>
<keyword evidence="1" id="KW-0472">Membrane</keyword>
<dbReference type="OrthoDB" id="5292533at2"/>
<dbReference type="RefSeq" id="WP_047193844.1">
    <property type="nucleotide sequence ID" value="NZ_CP011371.1"/>
</dbReference>
<dbReference type="InterPro" id="IPR025695">
    <property type="entry name" value="DoxX-like"/>
</dbReference>
<sequence>MIILLTGASGFIGSRICKALLEAGHHVVCAMRHPPESPAPGQPVRYFTADFERDVEVADWLPRLAGVDAVVNAAGILRETPGQRFETLHVRGPCALFAACAAAGVSRVVQISALGADEAATTGYHLSKKAADDYLLGLPLHSVAVVQPSLVYGPGGTSARLFTTLASLPLIPLPAGGRQQVQPIHVDDAVRAIVALVENPELRGKIPLVGPKPLALRDFLAAVRQGLGLGRARFVSIPASWVGLAARVGGRLPGALLDRDTWSMLQRGNTADAHLTQALLGREARGAEKFVDPAEVPTTRTAAKLAWLLPMLRVSVALVWIVTGIVSLGLYPVQDSYALLAGAGVPPSLQPLMLYGAAAFDLVLGVATLALPRRRWLWRAQIGLILFYTVVITFKLPEFWLHPYGPILKNLPMLAVIWLLLEMEDR</sequence>
<keyword evidence="1" id="KW-0812">Transmembrane</keyword>
<evidence type="ECO:0000256" key="1">
    <source>
        <dbReference type="SAM" id="Phobius"/>
    </source>
</evidence>
<dbReference type="InterPro" id="IPR036291">
    <property type="entry name" value="NAD(P)-bd_dom_sf"/>
</dbReference>
<protein>
    <submittedName>
        <fullName evidence="3">NADH dehydrogenase</fullName>
    </submittedName>
</protein>
<dbReference type="Gene3D" id="3.40.50.720">
    <property type="entry name" value="NAD(P)-binding Rossmann-like Domain"/>
    <property type="match status" value="1"/>
</dbReference>